<evidence type="ECO:0000313" key="3">
    <source>
        <dbReference type="EMBL" id="XCC96487.1"/>
    </source>
</evidence>
<feature type="region of interest" description="Disordered" evidence="1">
    <location>
        <begin position="79"/>
        <end position="105"/>
    </location>
</feature>
<accession>A0AAU8APQ4</accession>
<keyword evidence="2" id="KW-0812">Transmembrane</keyword>
<dbReference type="RefSeq" id="WP_353475365.1">
    <property type="nucleotide sequence ID" value="NZ_CP123385.1"/>
</dbReference>
<organism evidence="3">
    <name type="scientific">Alloyangia sp. H15</name>
    <dbReference type="NCBI Taxonomy" id="3029062"/>
    <lineage>
        <taxon>Bacteria</taxon>
        <taxon>Pseudomonadati</taxon>
        <taxon>Pseudomonadota</taxon>
        <taxon>Alphaproteobacteria</taxon>
        <taxon>Rhodobacterales</taxon>
        <taxon>Roseobacteraceae</taxon>
        <taxon>Alloyangia</taxon>
    </lineage>
</organism>
<sequence length="105" mass="11684">MAEVLELPCTTIVIDAIFPALLHSLGLFTLVHLMVRKQGLEGLPKGALPKLRAVWSASLPCRSRAGGADCWRWLGWSSSPRRSPPTWRRWRSARRRSPCATSGYG</sequence>
<evidence type="ECO:0000256" key="1">
    <source>
        <dbReference type="SAM" id="MobiDB-lite"/>
    </source>
</evidence>
<feature type="transmembrane region" description="Helical" evidence="2">
    <location>
        <begin position="12"/>
        <end position="35"/>
    </location>
</feature>
<dbReference type="AlphaFoldDB" id="A0AAU8APQ4"/>
<protein>
    <submittedName>
        <fullName evidence="3">Uncharacterized protein</fullName>
    </submittedName>
</protein>
<evidence type="ECO:0000256" key="2">
    <source>
        <dbReference type="SAM" id="Phobius"/>
    </source>
</evidence>
<proteinExistence type="predicted"/>
<dbReference type="EMBL" id="CP123385">
    <property type="protein sequence ID" value="XCC96487.1"/>
    <property type="molecule type" value="Genomic_DNA"/>
</dbReference>
<keyword evidence="2" id="KW-1133">Transmembrane helix</keyword>
<keyword evidence="2" id="KW-0472">Membrane</keyword>
<gene>
    <name evidence="3" type="ORF">PVT71_17560</name>
</gene>
<feature type="compositionally biased region" description="Basic residues" evidence="1">
    <location>
        <begin position="88"/>
        <end position="97"/>
    </location>
</feature>
<reference evidence="3" key="1">
    <citation type="submission" date="2023-02" db="EMBL/GenBank/DDBJ databases">
        <title>Description and genomic characterization of Salipiger bruguierae sp. nov., isolated from the sediment of mangrove plant Bruguiera sexangula.</title>
        <authorList>
            <person name="Long M."/>
        </authorList>
    </citation>
    <scope>NUCLEOTIDE SEQUENCE</scope>
    <source>
        <strain evidence="3">H15</strain>
    </source>
</reference>
<name>A0AAU8APQ4_9RHOB</name>